<sequence>MMFLPRLLLACLVYSVNSLPVSSNELRDAYDYIVVGGCAHKQSDVSVKFLTRGVETVLLLEAGPLHHYEKEIMIPRFQIFTALDLKYQWNTTTTPQEGLILNRPVIMEQARLLGGGSSINVMIWGRGSKPEYDAWASFGNPGWDWDGLLPYFKKSETTTPPGPNEAPFGVHYNPECHGTNGPVHASYDEYHYPQNKNFLDGLRKLGIQQAYEQMCDSLGSTLTLHSLNHKNQSRCDARIAYYDPIFGEGGTPRPNFHVLIENTVTKLLTSTVDGVVRVTGIEYSPSHADQTRTALLTDTGEVILSGGALQTPKLLQLSGIGQKSVLEQVGIETIVDLPGVGANLHDHAGAPTLGGVAPGVPSIYDITLNPILDAEQGDLYYLNRTGRWTEAGDSVAFIPFLNYTSRIQDAANIIASMSPDSAVQYLSAETHPDVVAGYRRIAQKIHDLTASRTGAGVELIWFQGGAEIISTLMNPMSRGTVRLSSKNPWAPPLVDPRYLTHPSDVQMIIECIRLIKRLIQTDDMKAIGLYEVVPIVDVGDALEIYVRTSLLTAWHPAGTSAMLPRELGGVVDPGLKVYGVSNLRVVDASVIPMLPSAHTMATVYAIAEKASGYLPERKN</sequence>
<feature type="domain" description="Glucose-methanol-choline oxidoreductase N-terminal" evidence="6">
    <location>
        <begin position="110"/>
        <end position="133"/>
    </location>
</feature>
<dbReference type="Pfam" id="PF05199">
    <property type="entry name" value="GMC_oxred_C"/>
    <property type="match status" value="1"/>
</dbReference>
<dbReference type="GeneID" id="27317303"/>
<evidence type="ECO:0000256" key="2">
    <source>
        <dbReference type="PIRSR" id="PIRSR000137-1"/>
    </source>
</evidence>
<evidence type="ECO:0000256" key="4">
    <source>
        <dbReference type="RuleBase" id="RU003968"/>
    </source>
</evidence>
<accession>A0A0D1ZXY6</accession>
<dbReference type="InterPro" id="IPR036188">
    <property type="entry name" value="FAD/NAD-bd_sf"/>
</dbReference>
<dbReference type="InParanoid" id="A0A0D1ZXY6"/>
<reference evidence="8 9" key="1">
    <citation type="submission" date="2015-01" db="EMBL/GenBank/DDBJ databases">
        <title>The Genome Sequence of Ochroconis gallopava CBS43764.</title>
        <authorList>
            <consortium name="The Broad Institute Genomics Platform"/>
            <person name="Cuomo C."/>
            <person name="de Hoog S."/>
            <person name="Gorbushina A."/>
            <person name="Stielow B."/>
            <person name="Teixiera M."/>
            <person name="Abouelleil A."/>
            <person name="Chapman S.B."/>
            <person name="Priest M."/>
            <person name="Young S.K."/>
            <person name="Wortman J."/>
            <person name="Nusbaum C."/>
            <person name="Birren B."/>
        </authorList>
    </citation>
    <scope>NUCLEOTIDE SEQUENCE [LARGE SCALE GENOMIC DNA]</scope>
    <source>
        <strain evidence="8 9">CBS 43764</strain>
    </source>
</reference>
<feature type="active site" description="Proton acceptor" evidence="2">
    <location>
        <position position="598"/>
    </location>
</feature>
<dbReference type="InterPro" id="IPR007867">
    <property type="entry name" value="GMC_OxRtase_C"/>
</dbReference>
<dbReference type="InterPro" id="IPR012132">
    <property type="entry name" value="GMC_OxRdtase"/>
</dbReference>
<dbReference type="Pfam" id="PF00732">
    <property type="entry name" value="GMC_oxred_N"/>
    <property type="match status" value="1"/>
</dbReference>
<organism evidence="8 9">
    <name type="scientific">Verruconis gallopava</name>
    <dbReference type="NCBI Taxonomy" id="253628"/>
    <lineage>
        <taxon>Eukaryota</taxon>
        <taxon>Fungi</taxon>
        <taxon>Dikarya</taxon>
        <taxon>Ascomycota</taxon>
        <taxon>Pezizomycotina</taxon>
        <taxon>Dothideomycetes</taxon>
        <taxon>Pleosporomycetidae</taxon>
        <taxon>Venturiales</taxon>
        <taxon>Sympoventuriaceae</taxon>
        <taxon>Verruconis</taxon>
    </lineage>
</organism>
<feature type="chain" id="PRO_5002237972" description="Glucose-methanol-choline oxidoreductase N-terminal domain-containing protein" evidence="5">
    <location>
        <begin position="19"/>
        <end position="619"/>
    </location>
</feature>
<dbReference type="GO" id="GO:0044550">
    <property type="term" value="P:secondary metabolite biosynthetic process"/>
    <property type="evidence" value="ECO:0007669"/>
    <property type="project" value="TreeGrafter"/>
</dbReference>
<dbReference type="SUPFAM" id="SSF51905">
    <property type="entry name" value="FAD/NAD(P)-binding domain"/>
    <property type="match status" value="1"/>
</dbReference>
<protein>
    <recommendedName>
        <fullName evidence="6 7">Glucose-methanol-choline oxidoreductase N-terminal domain-containing protein</fullName>
    </recommendedName>
</protein>
<keyword evidence="9" id="KW-1185">Reference proteome</keyword>
<dbReference type="SUPFAM" id="SSF54373">
    <property type="entry name" value="FAD-linked reductases, C-terminal domain"/>
    <property type="match status" value="1"/>
</dbReference>
<dbReference type="Gene3D" id="3.30.560.10">
    <property type="entry name" value="Glucose Oxidase, domain 3"/>
    <property type="match status" value="1"/>
</dbReference>
<evidence type="ECO:0000256" key="5">
    <source>
        <dbReference type="SAM" id="SignalP"/>
    </source>
</evidence>
<dbReference type="RefSeq" id="XP_016208814.1">
    <property type="nucleotide sequence ID" value="XM_016363373.1"/>
</dbReference>
<evidence type="ECO:0000256" key="1">
    <source>
        <dbReference type="ARBA" id="ARBA00010790"/>
    </source>
</evidence>
<dbReference type="InterPro" id="IPR000172">
    <property type="entry name" value="GMC_OxRdtase_N"/>
</dbReference>
<feature type="binding site" evidence="3">
    <location>
        <position position="264"/>
    </location>
    <ligand>
        <name>FAD</name>
        <dbReference type="ChEBI" id="CHEBI:57692"/>
    </ligand>
</feature>
<keyword evidence="3 4" id="KW-0274">FAD</keyword>
<name>A0A0D1ZXY6_9PEZI</name>
<dbReference type="VEuPathDB" id="FungiDB:PV09_09330"/>
<comment type="cofactor">
    <cofactor evidence="3">
        <name>FAD</name>
        <dbReference type="ChEBI" id="CHEBI:57692"/>
    </cofactor>
</comment>
<dbReference type="Gene3D" id="3.50.50.60">
    <property type="entry name" value="FAD/NAD(P)-binding domain"/>
    <property type="match status" value="1"/>
</dbReference>
<dbReference type="GO" id="GO:0050660">
    <property type="term" value="F:flavin adenine dinucleotide binding"/>
    <property type="evidence" value="ECO:0007669"/>
    <property type="project" value="InterPro"/>
</dbReference>
<comment type="similarity">
    <text evidence="1 4">Belongs to the GMC oxidoreductase family.</text>
</comment>
<evidence type="ECO:0000259" key="6">
    <source>
        <dbReference type="PROSITE" id="PS00623"/>
    </source>
</evidence>
<feature type="active site" description="Proton donor" evidence="2">
    <location>
        <position position="555"/>
    </location>
</feature>
<evidence type="ECO:0000313" key="9">
    <source>
        <dbReference type="Proteomes" id="UP000053259"/>
    </source>
</evidence>
<feature type="domain" description="Glucose-methanol-choline oxidoreductase N-terminal" evidence="7">
    <location>
        <begin position="307"/>
        <end position="321"/>
    </location>
</feature>
<dbReference type="OrthoDB" id="269227at2759"/>
<gene>
    <name evidence="8" type="ORF">PV09_09330</name>
</gene>
<dbReference type="PROSITE" id="PS00624">
    <property type="entry name" value="GMC_OXRED_2"/>
    <property type="match status" value="1"/>
</dbReference>
<dbReference type="GO" id="GO:0016614">
    <property type="term" value="F:oxidoreductase activity, acting on CH-OH group of donors"/>
    <property type="evidence" value="ECO:0007669"/>
    <property type="project" value="InterPro"/>
</dbReference>
<dbReference type="Proteomes" id="UP000053259">
    <property type="component" value="Unassembled WGS sequence"/>
</dbReference>
<evidence type="ECO:0000313" key="8">
    <source>
        <dbReference type="EMBL" id="KIV98944.1"/>
    </source>
</evidence>
<dbReference type="PANTHER" id="PTHR11552">
    <property type="entry name" value="GLUCOSE-METHANOL-CHOLINE GMC OXIDOREDUCTASE"/>
    <property type="match status" value="1"/>
</dbReference>
<dbReference type="AlphaFoldDB" id="A0A0D1ZXY6"/>
<dbReference type="PROSITE" id="PS00623">
    <property type="entry name" value="GMC_OXRED_1"/>
    <property type="match status" value="1"/>
</dbReference>
<keyword evidence="4" id="KW-0285">Flavoprotein</keyword>
<evidence type="ECO:0000256" key="3">
    <source>
        <dbReference type="PIRSR" id="PIRSR000137-2"/>
    </source>
</evidence>
<dbReference type="PIRSF" id="PIRSF000137">
    <property type="entry name" value="Alcohol_oxidase"/>
    <property type="match status" value="1"/>
</dbReference>
<evidence type="ECO:0000259" key="7">
    <source>
        <dbReference type="PROSITE" id="PS00624"/>
    </source>
</evidence>
<feature type="binding site" evidence="3">
    <location>
        <begin position="554"/>
        <end position="555"/>
    </location>
    <ligand>
        <name>FAD</name>
        <dbReference type="ChEBI" id="CHEBI:57692"/>
    </ligand>
</feature>
<proteinExistence type="inferred from homology"/>
<dbReference type="EMBL" id="KN847590">
    <property type="protein sequence ID" value="KIV98944.1"/>
    <property type="molecule type" value="Genomic_DNA"/>
</dbReference>
<dbReference type="STRING" id="253628.A0A0D1ZXY6"/>
<dbReference type="PANTHER" id="PTHR11552:SF115">
    <property type="entry name" value="DEHYDROGENASE XPTC-RELATED"/>
    <property type="match status" value="1"/>
</dbReference>
<keyword evidence="5" id="KW-0732">Signal</keyword>
<feature type="signal peptide" evidence="5">
    <location>
        <begin position="1"/>
        <end position="18"/>
    </location>
</feature>